<dbReference type="OrthoDB" id="5835334at2759"/>
<accession>A0A9Q1B6U6</accession>
<organism evidence="4 5">
    <name type="scientific">Phrynocephalus forsythii</name>
    <dbReference type="NCBI Taxonomy" id="171643"/>
    <lineage>
        <taxon>Eukaryota</taxon>
        <taxon>Metazoa</taxon>
        <taxon>Chordata</taxon>
        <taxon>Craniata</taxon>
        <taxon>Vertebrata</taxon>
        <taxon>Euteleostomi</taxon>
        <taxon>Lepidosauria</taxon>
        <taxon>Squamata</taxon>
        <taxon>Bifurcata</taxon>
        <taxon>Unidentata</taxon>
        <taxon>Episquamata</taxon>
        <taxon>Toxicofera</taxon>
        <taxon>Iguania</taxon>
        <taxon>Acrodonta</taxon>
        <taxon>Agamidae</taxon>
        <taxon>Agaminae</taxon>
        <taxon>Phrynocephalus</taxon>
    </lineage>
</organism>
<evidence type="ECO:0000313" key="5">
    <source>
        <dbReference type="Proteomes" id="UP001142489"/>
    </source>
</evidence>
<dbReference type="InterPro" id="IPR008160">
    <property type="entry name" value="Collagen"/>
</dbReference>
<evidence type="ECO:0008006" key="6">
    <source>
        <dbReference type="Google" id="ProtNLM"/>
    </source>
</evidence>
<feature type="region of interest" description="Disordered" evidence="2">
    <location>
        <begin position="441"/>
        <end position="592"/>
    </location>
</feature>
<proteinExistence type="predicted"/>
<keyword evidence="5" id="KW-1185">Reference proteome</keyword>
<gene>
    <name evidence="4" type="ORF">JRQ81_005443</name>
</gene>
<dbReference type="PANTHER" id="PTHR39082:SF1">
    <property type="entry name" value="SCAVENGER RECEPTOR CLASS A MEMBER 3"/>
    <property type="match status" value="1"/>
</dbReference>
<feature type="coiled-coil region" evidence="1">
    <location>
        <begin position="108"/>
        <end position="135"/>
    </location>
</feature>
<dbReference type="Pfam" id="PF01391">
    <property type="entry name" value="Collagen"/>
    <property type="match status" value="2"/>
</dbReference>
<keyword evidence="3" id="KW-0472">Membrane</keyword>
<keyword evidence="3" id="KW-0812">Transmembrane</keyword>
<sequence>MKAEDFTGEEDEMPSFSYRPNGRMRINCSQCEKTLTLQTSVKVLCVFVVLLVVAVVVLAALVFKKMDSISEDVNSAQRYYEKTLGSVQENLQELDQKSVGNCSFCHDTGQLGQEISKLQEELEEVQKKLLAQEVLLDRAGQTQQQLSFSGNKLAGEVDTCFSALQQVNQSLGLFLGQVRGWQASTSELESSLKELSQERFDIEAAIQQMNFTTVQTSDWVHVIHRKTNEETLTLQKIVTEWQDYTRLFGSLRATSSKTAELVKSLQTGVSVASQRISQNSEGMHDLVVQVISLQWQLDNISSFLDDHVENMHDLQYHTRYTQNRTAERFETLEGRMASHEIEISTIFTNINATDSHVHSMLKYLDDVRLSCTLGFHMHSEELYGLNKSVSSMLSTTDRLRERFSLLNARLDFDIRNLSMVMEEMKTVDTRHGEILQNITILRGVPGPTGPRGFRGDQGIKGPPGSRGPKGDPGNLGPPGPLGSRGSPGDPGPQGERGPGGTKGPPGFKGSKGSFGQVGAKGQPGPKGDMGPPGPEGAPGPPGLIGPRGKPGLPGKPGALGPIGPTGPKGDPGIRGRPGLPGPPGPPGICHPSLLAQKGMGCWHQTQAAAGSVSTTAANLSRSADSK</sequence>
<evidence type="ECO:0000256" key="2">
    <source>
        <dbReference type="SAM" id="MobiDB-lite"/>
    </source>
</evidence>
<dbReference type="PANTHER" id="PTHR39082">
    <property type="entry name" value="PHOSPHOLIPASE C-BETA-2-RELATED"/>
    <property type="match status" value="1"/>
</dbReference>
<keyword evidence="1" id="KW-0175">Coiled coil</keyword>
<feature type="compositionally biased region" description="Low complexity" evidence="2">
    <location>
        <begin position="544"/>
        <end position="562"/>
    </location>
</feature>
<feature type="compositionally biased region" description="Pro residues" evidence="2">
    <location>
        <begin position="531"/>
        <end position="543"/>
    </location>
</feature>
<protein>
    <recommendedName>
        <fullName evidence="6">Scavenger receptor class A member 3</fullName>
    </recommendedName>
</protein>
<dbReference type="InterPro" id="IPR052376">
    <property type="entry name" value="Oxidative_Scav/Glycosyltrans"/>
</dbReference>
<keyword evidence="3" id="KW-1133">Transmembrane helix</keyword>
<comment type="caution">
    <text evidence="4">The sequence shown here is derived from an EMBL/GenBank/DDBJ whole genome shotgun (WGS) entry which is preliminary data.</text>
</comment>
<feature type="compositionally biased region" description="Gly residues" evidence="2">
    <location>
        <begin position="494"/>
        <end position="503"/>
    </location>
</feature>
<evidence type="ECO:0000256" key="1">
    <source>
        <dbReference type="SAM" id="Coils"/>
    </source>
</evidence>
<reference evidence="4" key="1">
    <citation type="journal article" date="2023" name="DNA Res.">
        <title>Chromosome-level genome assembly of Phrynocephalus forsythii using third-generation DNA sequencing and Hi-C analysis.</title>
        <authorList>
            <person name="Qi Y."/>
            <person name="Zhao W."/>
            <person name="Zhao Y."/>
            <person name="Niu C."/>
            <person name="Cao S."/>
            <person name="Zhang Y."/>
        </authorList>
    </citation>
    <scope>NUCLEOTIDE SEQUENCE</scope>
    <source>
        <tissue evidence="4">Muscle</tissue>
    </source>
</reference>
<evidence type="ECO:0000256" key="3">
    <source>
        <dbReference type="SAM" id="Phobius"/>
    </source>
</evidence>
<feature type="compositionally biased region" description="Low complexity" evidence="2">
    <location>
        <begin position="481"/>
        <end position="493"/>
    </location>
</feature>
<dbReference type="EMBL" id="JAPFRF010000002">
    <property type="protein sequence ID" value="KAJ7341394.1"/>
    <property type="molecule type" value="Genomic_DNA"/>
</dbReference>
<feature type="compositionally biased region" description="Low complexity" evidence="2">
    <location>
        <begin position="504"/>
        <end position="529"/>
    </location>
</feature>
<dbReference type="Proteomes" id="UP001142489">
    <property type="component" value="Unassembled WGS sequence"/>
</dbReference>
<evidence type="ECO:0000313" key="4">
    <source>
        <dbReference type="EMBL" id="KAJ7341394.1"/>
    </source>
</evidence>
<dbReference type="AlphaFoldDB" id="A0A9Q1B6U6"/>
<name>A0A9Q1B6U6_9SAUR</name>
<feature type="compositionally biased region" description="Pro residues" evidence="2">
    <location>
        <begin position="579"/>
        <end position="588"/>
    </location>
</feature>
<feature type="transmembrane region" description="Helical" evidence="3">
    <location>
        <begin position="43"/>
        <end position="63"/>
    </location>
</feature>